<evidence type="ECO:0008006" key="4">
    <source>
        <dbReference type="Google" id="ProtNLM"/>
    </source>
</evidence>
<gene>
    <name evidence="2" type="ORF">GRS66_005760</name>
</gene>
<organism evidence="2 3">
    <name type="scientific">Saccharomyces pastorianus</name>
    <name type="common">Lager yeast</name>
    <name type="synonym">Saccharomyces cerevisiae x Saccharomyces eubayanus</name>
    <dbReference type="NCBI Taxonomy" id="27292"/>
    <lineage>
        <taxon>Eukaryota</taxon>
        <taxon>Fungi</taxon>
        <taxon>Dikarya</taxon>
        <taxon>Ascomycota</taxon>
        <taxon>Saccharomycotina</taxon>
        <taxon>Saccharomycetes</taxon>
        <taxon>Saccharomycetales</taxon>
        <taxon>Saccharomycetaceae</taxon>
        <taxon>Saccharomyces</taxon>
    </lineage>
</organism>
<dbReference type="EMBL" id="CP048999">
    <property type="protein sequence ID" value="QID83307.1"/>
    <property type="molecule type" value="Genomic_DNA"/>
</dbReference>
<reference evidence="2 3" key="1">
    <citation type="journal article" date="2019" name="BMC Genomics">
        <title>Chromosome level assembly and comparative genome analysis confirm lager-brewing yeasts originated from a single hybridization.</title>
        <authorList>
            <person name="Salazar A.N."/>
            <person name="Gorter de Vries A.R."/>
            <person name="van den Broek M."/>
            <person name="Brouwers N."/>
            <person name="de la Torre Cortes P."/>
            <person name="Kuijpers N.G.A."/>
            <person name="Daran J.G."/>
            <person name="Abeel T."/>
        </authorList>
    </citation>
    <scope>NUCLEOTIDE SEQUENCE [LARGE SCALE GENOMIC DNA]</scope>
    <source>
        <strain evidence="2 3">CBS 1483</strain>
    </source>
</reference>
<feature type="compositionally biased region" description="Low complexity" evidence="1">
    <location>
        <begin position="235"/>
        <end position="251"/>
    </location>
</feature>
<proteinExistence type="predicted"/>
<evidence type="ECO:0000313" key="3">
    <source>
        <dbReference type="Proteomes" id="UP000501346"/>
    </source>
</evidence>
<sequence length="386" mass="43843">MCANIPESDFFYEKENLNHNLESLTPLNCDVNSPFFPIINSDVNINDYNDENVTYSNFLLSYKNKLPTTTNNNNSINNSNNNHNNNNNIKNNNNHNNNNINKKVNSNNLLGNDISQIAFLLDYPSTLNEPQFAVSCKDIYKKDISTPSSLVSSLPSANFSLSLSNSPSPPAPLSSSLKQEKASDRDFETNSAIFADPAAFERETFTQELTLENLNNQLNYPDFTINAVEQDPVPSSFSSSSSESSESSSSSSKRKGKSCHDSFSHSSPSSSSESKKISDSRLSAEGLAKVLNLESPEEALKRERFILGIFQNELNYPLGYKTWIRDTTKEYRTKLINQLHQRVKVKYPEYDQSILETIIRRGTYYMMQSRLRRERRTKLKERKRTT</sequence>
<name>A0A6C1E3J9_SACPS</name>
<accession>A0A6C1E3J9</accession>
<evidence type="ECO:0000256" key="1">
    <source>
        <dbReference type="SAM" id="MobiDB-lite"/>
    </source>
</evidence>
<keyword evidence="3" id="KW-1185">Reference proteome</keyword>
<feature type="region of interest" description="Disordered" evidence="1">
    <location>
        <begin position="70"/>
        <end position="104"/>
    </location>
</feature>
<feature type="region of interest" description="Disordered" evidence="1">
    <location>
        <begin position="231"/>
        <end position="278"/>
    </location>
</feature>
<dbReference type="Proteomes" id="UP000501346">
    <property type="component" value="Chromosome SeII-SeIV"/>
</dbReference>
<dbReference type="AlphaFoldDB" id="A0A6C1E3J9"/>
<evidence type="ECO:0000313" key="2">
    <source>
        <dbReference type="EMBL" id="QID83307.1"/>
    </source>
</evidence>
<protein>
    <recommendedName>
        <fullName evidence="4">YBL029W</fullName>
    </recommendedName>
</protein>
<feature type="region of interest" description="Disordered" evidence="1">
    <location>
        <begin position="161"/>
        <end position="182"/>
    </location>
</feature>
<dbReference type="OrthoDB" id="4096434at2759"/>